<dbReference type="InterPro" id="IPR036890">
    <property type="entry name" value="HATPase_C_sf"/>
</dbReference>
<dbReference type="Gene3D" id="3.60.40.10">
    <property type="entry name" value="PPM-type phosphatase domain"/>
    <property type="match status" value="1"/>
</dbReference>
<dbReference type="SUPFAM" id="SSF55874">
    <property type="entry name" value="ATPase domain of HSP90 chaperone/DNA topoisomerase II/histidine kinase"/>
    <property type="match status" value="1"/>
</dbReference>
<dbReference type="SMART" id="SM00065">
    <property type="entry name" value="GAF"/>
    <property type="match status" value="1"/>
</dbReference>
<dbReference type="InterPro" id="IPR001932">
    <property type="entry name" value="PPM-type_phosphatase-like_dom"/>
</dbReference>
<evidence type="ECO:0000313" key="5">
    <source>
        <dbReference type="EMBL" id="CUU53977.1"/>
    </source>
</evidence>
<feature type="region of interest" description="Disordered" evidence="2">
    <location>
        <begin position="448"/>
        <end position="489"/>
    </location>
</feature>
<feature type="compositionally biased region" description="Low complexity" evidence="2">
    <location>
        <begin position="513"/>
        <end position="544"/>
    </location>
</feature>
<name>A0A0S4QFG2_9ACTN</name>
<dbReference type="Pfam" id="PF07228">
    <property type="entry name" value="SpoIIE"/>
    <property type="match status" value="1"/>
</dbReference>
<feature type="compositionally biased region" description="Low complexity" evidence="2">
    <location>
        <begin position="462"/>
        <end position="477"/>
    </location>
</feature>
<evidence type="ECO:0000259" key="3">
    <source>
        <dbReference type="SMART" id="SM00065"/>
    </source>
</evidence>
<reference evidence="6" key="1">
    <citation type="submission" date="2015-11" db="EMBL/GenBank/DDBJ databases">
        <authorList>
            <person name="Varghese N."/>
        </authorList>
    </citation>
    <scope>NUCLEOTIDE SEQUENCE [LARGE SCALE GENOMIC DNA]</scope>
    <source>
        <strain evidence="6">DSM 45899</strain>
    </source>
</reference>
<feature type="domain" description="GAF" evidence="3">
    <location>
        <begin position="93"/>
        <end position="251"/>
    </location>
</feature>
<dbReference type="EMBL" id="FAOZ01000001">
    <property type="protein sequence ID" value="CUU53977.1"/>
    <property type="molecule type" value="Genomic_DNA"/>
</dbReference>
<feature type="region of interest" description="Disordered" evidence="2">
    <location>
        <begin position="1"/>
        <end position="44"/>
    </location>
</feature>
<keyword evidence="6" id="KW-1185">Reference proteome</keyword>
<gene>
    <name evidence="5" type="ORF">Ga0074812_101478</name>
</gene>
<evidence type="ECO:0000256" key="1">
    <source>
        <dbReference type="ARBA" id="ARBA00022801"/>
    </source>
</evidence>
<sequence length="762" mass="79421">MAKRPGTAVPDMAAAGTDRACANPAGADRASLDRAGSDPANGGWAATTASVGRAVVRELSGAWRHRSRSAEEAALRQCSFLVDASMVLGTSLDPQRIVEMTAALAVPRLGSAAIVWLRGEGNSVPIAASSFLDPKAAGFVRAAFQIRPATVDQDIPPGSVVRTGQSYYVPKYTEKIVGKLFAREAYDRFWEFPSGPTITVPIHSRGRVLGALTVDRAGLEPFSALDIHLVEELARRGGAALDNAQLFRDVEESALTLQRSLLPAHPPALDGMEIAMEYRPGTAGTEVGGDLYDVIPLPGGRAGIAIGDVMGRGLHAAAVMGQLRAALRAYALEDWGPAELLARLDRVVDSLPGLQLATSMYAVYDPYSGRATIASAGHPPPLLLLPDEQPDYLVLEPGLPLGTGEADAFSETTITLPPGSALVLFTDGHVESRRRSLADGLEHLRSGLGDQVTRPRAARDLASSNGASSNGAASNEAADNEAADNEAADDGAAADVLPADTVAGAVAGGTGASGAAASGAAASGADADGTPVGGPAATAPASAVLPERRIRERRSGRDRRGGYRRSRTAGDRRRAGSFAARSWSGPDAVTWDGPGPIEETARTVLERCLLAAELPARTDDDIALLVLVTRPVRPPLIQLALPAVAASAGQARTSVRAALHDAGISSLDDAILLVSEVVTNAVLHARSDLVLRATLEPGRLRISVEDREGSALPRPGDESTDQIDAEHGWGLLLVEALAQAWGVETTPDGKRVWFEMEIPDEA</sequence>
<accession>A0A0S4QFG2</accession>
<dbReference type="PANTHER" id="PTHR43156:SF2">
    <property type="entry name" value="STAGE II SPORULATION PROTEIN E"/>
    <property type="match status" value="1"/>
</dbReference>
<evidence type="ECO:0000313" key="6">
    <source>
        <dbReference type="Proteomes" id="UP000198802"/>
    </source>
</evidence>
<dbReference type="Pfam" id="PF13185">
    <property type="entry name" value="GAF_2"/>
    <property type="match status" value="1"/>
</dbReference>
<feature type="region of interest" description="Disordered" evidence="2">
    <location>
        <begin position="510"/>
        <end position="579"/>
    </location>
</feature>
<dbReference type="Pfam" id="PF13581">
    <property type="entry name" value="HATPase_c_2"/>
    <property type="match status" value="1"/>
</dbReference>
<dbReference type="SUPFAM" id="SSF55781">
    <property type="entry name" value="GAF domain-like"/>
    <property type="match status" value="1"/>
</dbReference>
<dbReference type="PANTHER" id="PTHR43156">
    <property type="entry name" value="STAGE II SPORULATION PROTEIN E-RELATED"/>
    <property type="match status" value="1"/>
</dbReference>
<dbReference type="InterPro" id="IPR052016">
    <property type="entry name" value="Bact_Sigma-Reg"/>
</dbReference>
<dbReference type="Proteomes" id="UP000198802">
    <property type="component" value="Unassembled WGS sequence"/>
</dbReference>
<dbReference type="InterPro" id="IPR003594">
    <property type="entry name" value="HATPase_dom"/>
</dbReference>
<evidence type="ECO:0000259" key="4">
    <source>
        <dbReference type="SMART" id="SM00331"/>
    </source>
</evidence>
<feature type="compositionally biased region" description="Basic and acidic residues" evidence="2">
    <location>
        <begin position="546"/>
        <end position="561"/>
    </location>
</feature>
<dbReference type="InterPro" id="IPR036457">
    <property type="entry name" value="PPM-type-like_dom_sf"/>
</dbReference>
<dbReference type="GO" id="GO:0016791">
    <property type="term" value="F:phosphatase activity"/>
    <property type="evidence" value="ECO:0007669"/>
    <property type="project" value="TreeGrafter"/>
</dbReference>
<dbReference type="Gene3D" id="3.30.450.40">
    <property type="match status" value="1"/>
</dbReference>
<dbReference type="Gene3D" id="3.30.565.10">
    <property type="entry name" value="Histidine kinase-like ATPase, C-terminal domain"/>
    <property type="match status" value="1"/>
</dbReference>
<protein>
    <submittedName>
        <fullName evidence="5">GAF domain-containing protein</fullName>
    </submittedName>
</protein>
<dbReference type="InterPro" id="IPR029016">
    <property type="entry name" value="GAF-like_dom_sf"/>
</dbReference>
<feature type="compositionally biased region" description="Acidic residues" evidence="2">
    <location>
        <begin position="478"/>
        <end position="489"/>
    </location>
</feature>
<keyword evidence="1" id="KW-0378">Hydrolase</keyword>
<dbReference type="SMART" id="SM00331">
    <property type="entry name" value="PP2C_SIG"/>
    <property type="match status" value="1"/>
</dbReference>
<evidence type="ECO:0000256" key="2">
    <source>
        <dbReference type="SAM" id="MobiDB-lite"/>
    </source>
</evidence>
<dbReference type="InterPro" id="IPR003018">
    <property type="entry name" value="GAF"/>
</dbReference>
<dbReference type="CDD" id="cd16936">
    <property type="entry name" value="HATPase_RsbW-like"/>
    <property type="match status" value="1"/>
</dbReference>
<proteinExistence type="predicted"/>
<feature type="domain" description="PPM-type phosphatase" evidence="4">
    <location>
        <begin position="269"/>
        <end position="629"/>
    </location>
</feature>
<dbReference type="AlphaFoldDB" id="A0A0S4QFG2"/>
<dbReference type="RefSeq" id="WP_091271003.1">
    <property type="nucleotide sequence ID" value="NZ_FAOZ01000001.1"/>
</dbReference>
<organism evidence="5 6">
    <name type="scientific">Parafrankia irregularis</name>
    <dbReference type="NCBI Taxonomy" id="795642"/>
    <lineage>
        <taxon>Bacteria</taxon>
        <taxon>Bacillati</taxon>
        <taxon>Actinomycetota</taxon>
        <taxon>Actinomycetes</taxon>
        <taxon>Frankiales</taxon>
        <taxon>Frankiaceae</taxon>
        <taxon>Parafrankia</taxon>
    </lineage>
</organism>